<keyword evidence="2" id="KW-1185">Reference proteome</keyword>
<gene>
    <name evidence="1" type="ORF">SNE34_03550</name>
</gene>
<name>A0ABU7YVX2_9GAMM</name>
<accession>A0ABU7YVX2</accession>
<organism evidence="1 2">
    <name type="scientific">Novilysobacter erysipheiresistens</name>
    <dbReference type="NCBI Taxonomy" id="1749332"/>
    <lineage>
        <taxon>Bacteria</taxon>
        <taxon>Pseudomonadati</taxon>
        <taxon>Pseudomonadota</taxon>
        <taxon>Gammaproteobacteria</taxon>
        <taxon>Lysobacterales</taxon>
        <taxon>Lysobacteraceae</taxon>
        <taxon>Novilysobacter</taxon>
    </lineage>
</organism>
<dbReference type="RefSeq" id="WP_332614799.1">
    <property type="nucleotide sequence ID" value="NZ_JAXGFP010000002.1"/>
</dbReference>
<evidence type="ECO:0000313" key="1">
    <source>
        <dbReference type="EMBL" id="MEG3183087.1"/>
    </source>
</evidence>
<reference evidence="1 2" key="1">
    <citation type="journal article" date="2016" name="Int. J. Syst. Evol. Microbiol.">
        <title>Lysobacter erysipheiresistens sp. nov., an antagonist of powdery mildew, isolated from tobacco-cultivated soil.</title>
        <authorList>
            <person name="Xie B."/>
            <person name="Li T."/>
            <person name="Lin X."/>
            <person name="Wang C.J."/>
            <person name="Chen Y.J."/>
            <person name="Liu W.J."/>
            <person name="Zhao Z.W."/>
        </authorList>
    </citation>
    <scope>NUCLEOTIDE SEQUENCE [LARGE SCALE GENOMIC DNA]</scope>
    <source>
        <strain evidence="1 2">RS-LYSO-3</strain>
    </source>
</reference>
<proteinExistence type="predicted"/>
<comment type="caution">
    <text evidence="1">The sequence shown here is derived from an EMBL/GenBank/DDBJ whole genome shotgun (WGS) entry which is preliminary data.</text>
</comment>
<protein>
    <submittedName>
        <fullName evidence="1">Uncharacterized protein</fullName>
    </submittedName>
</protein>
<dbReference type="EMBL" id="JAXGFP010000002">
    <property type="protein sequence ID" value="MEG3183087.1"/>
    <property type="molecule type" value="Genomic_DNA"/>
</dbReference>
<dbReference type="Proteomes" id="UP001355056">
    <property type="component" value="Unassembled WGS sequence"/>
</dbReference>
<evidence type="ECO:0000313" key="2">
    <source>
        <dbReference type="Proteomes" id="UP001355056"/>
    </source>
</evidence>
<sequence length="129" mass="14608">MTDNIWVRGEVLERALQVTGATNRWGRFRPDGRVRIDLAQHCYVLGIEHEHGFPFVVDNQMIATIHDFDAENEFRFAAHDQVVTVDGVSSTRRALESARVYFFSGVDHHTHSGVERLAQLLGMNASNDT</sequence>